<dbReference type="Pfam" id="PF03184">
    <property type="entry name" value="DDE_1"/>
    <property type="match status" value="1"/>
</dbReference>
<dbReference type="Gene3D" id="1.10.10.60">
    <property type="entry name" value="Homeodomain-like"/>
    <property type="match status" value="1"/>
</dbReference>
<evidence type="ECO:0000256" key="8">
    <source>
        <dbReference type="SAM" id="MobiDB-lite"/>
    </source>
</evidence>
<feature type="compositionally biased region" description="Low complexity" evidence="8">
    <location>
        <begin position="486"/>
        <end position="502"/>
    </location>
</feature>
<dbReference type="InterPro" id="IPR006600">
    <property type="entry name" value="HTH_CenpB_DNA-bd_dom"/>
</dbReference>
<feature type="region of interest" description="Disordered" evidence="8">
    <location>
        <begin position="437"/>
        <end position="516"/>
    </location>
</feature>
<dbReference type="SUPFAM" id="SSF46689">
    <property type="entry name" value="Homeodomain-like"/>
    <property type="match status" value="1"/>
</dbReference>
<dbReference type="PANTHER" id="PTHR19303:SF74">
    <property type="entry name" value="POGO TRANSPOSABLE ELEMENT WITH KRAB DOMAIN"/>
    <property type="match status" value="1"/>
</dbReference>
<dbReference type="CDD" id="cd15517">
    <property type="entry name" value="PHD_TCF19_like"/>
    <property type="match status" value="1"/>
</dbReference>
<evidence type="ECO:0000256" key="5">
    <source>
        <dbReference type="ARBA" id="ARBA00023125"/>
    </source>
</evidence>
<dbReference type="EMBL" id="GEZM01026324">
    <property type="protein sequence ID" value="JAV87047.1"/>
    <property type="molecule type" value="Transcribed_RNA"/>
</dbReference>
<keyword evidence="6 7" id="KW-0539">Nucleus</keyword>
<accession>A0A1Y1MUL7</accession>
<dbReference type="InterPro" id="IPR050863">
    <property type="entry name" value="CenT-Element_Derived"/>
</dbReference>
<dbReference type="GO" id="GO:0008270">
    <property type="term" value="F:zinc ion binding"/>
    <property type="evidence" value="ECO:0007669"/>
    <property type="project" value="UniProtKB-KW"/>
</dbReference>
<keyword evidence="2" id="KW-0479">Metal-binding</keyword>
<keyword evidence="3" id="KW-0863">Zinc-finger</keyword>
<dbReference type="InterPro" id="IPR001965">
    <property type="entry name" value="Znf_PHD"/>
</dbReference>
<dbReference type="InterPro" id="IPR007889">
    <property type="entry name" value="HTH_Psq"/>
</dbReference>
<feature type="DNA-binding region" description="H-T-H motif" evidence="7">
    <location>
        <begin position="55"/>
        <end position="75"/>
    </location>
</feature>
<dbReference type="InterPro" id="IPR013083">
    <property type="entry name" value="Znf_RING/FYVE/PHD"/>
</dbReference>
<keyword evidence="4" id="KW-0862">Zinc</keyword>
<evidence type="ECO:0000313" key="11">
    <source>
        <dbReference type="EMBL" id="JAV87047.1"/>
    </source>
</evidence>
<dbReference type="InterPro" id="IPR009057">
    <property type="entry name" value="Homeodomain-like_sf"/>
</dbReference>
<dbReference type="SUPFAM" id="SSF57903">
    <property type="entry name" value="FYVE/PHD zinc finger"/>
    <property type="match status" value="1"/>
</dbReference>
<evidence type="ECO:0000256" key="6">
    <source>
        <dbReference type="ARBA" id="ARBA00023242"/>
    </source>
</evidence>
<proteinExistence type="predicted"/>
<organism evidence="11">
    <name type="scientific">Photinus pyralis</name>
    <name type="common">Common eastern firefly</name>
    <name type="synonym">Lampyris pyralis</name>
    <dbReference type="NCBI Taxonomy" id="7054"/>
    <lineage>
        <taxon>Eukaryota</taxon>
        <taxon>Metazoa</taxon>
        <taxon>Ecdysozoa</taxon>
        <taxon>Arthropoda</taxon>
        <taxon>Hexapoda</taxon>
        <taxon>Insecta</taxon>
        <taxon>Pterygota</taxon>
        <taxon>Neoptera</taxon>
        <taxon>Endopterygota</taxon>
        <taxon>Coleoptera</taxon>
        <taxon>Polyphaga</taxon>
        <taxon>Elateriformia</taxon>
        <taxon>Elateroidea</taxon>
        <taxon>Lampyridae</taxon>
        <taxon>Lampyrinae</taxon>
        <taxon>Photinus</taxon>
    </lineage>
</organism>
<evidence type="ECO:0000256" key="3">
    <source>
        <dbReference type="ARBA" id="ARBA00022771"/>
    </source>
</evidence>
<evidence type="ECO:0008006" key="12">
    <source>
        <dbReference type="Google" id="ProtNLM"/>
    </source>
</evidence>
<evidence type="ECO:0000256" key="1">
    <source>
        <dbReference type="ARBA" id="ARBA00004123"/>
    </source>
</evidence>
<feature type="compositionally biased region" description="Basic residues" evidence="8">
    <location>
        <begin position="552"/>
        <end position="570"/>
    </location>
</feature>
<sequence length="635" mass="70742">MKYCRHLESLGKLLNFGPCIYLQKMPRVRKTRRQSWPVEEMAKAIEEVLAGRMGYMKAAKTFNVPQSTLEDRIKKARTQNLSPADAAIKKLGRYTSVFSSSEERELVQYVLKLEERLFGVTLRDLRALAFELAEKNDMNHPFNKEKKMAGKTWLYAFLKRNNSLSLRRPEATSLARAKGFNKTAVGAFFNLLQSVYEEHKFKPENIYNVDETGMMTVPNKQSKILALRGKKQVGSLSSAERGTLVTVETCMNAVGNYMPVMFVFPRKRVNDALMIGAPPGSTAEYHESGWIQKASFVKWFKKFVTFANPSATNPVLLLLDGHASHTTNLELIKLARTHHVTLLCFPPHCTHRLQPLDVSLMAPLSTYYEQETKKWLIQNPGRAISIYQVAQLFGAAFSRAATMQTAQSGFSKTGIWPFNPDVFPDYLFAPSETTERSLPAPSVSAVNSGQDSGIDVVSPGPARIANPTASAPVIPESASIATVEESPGTSTPKSGPSTSSTKLRVSPFDVRPIPKAGNDRIQKISKARGKTAVLTTSPYKRDLEKEEEKKKGTTKRKSGAKTARILKKKTVNSTHDSSSSEEEEEEHACIFCNELFSDSKDKEGWIQCVNCKGWAHEACTGLEDIDDIFICDFCQ</sequence>
<evidence type="ECO:0000256" key="7">
    <source>
        <dbReference type="PROSITE-ProRule" id="PRU00320"/>
    </source>
</evidence>
<dbReference type="GO" id="GO:0005634">
    <property type="term" value="C:nucleus"/>
    <property type="evidence" value="ECO:0007669"/>
    <property type="project" value="UniProtKB-SubCell"/>
</dbReference>
<reference evidence="11" key="1">
    <citation type="journal article" date="2016" name="Sci. Rep.">
        <title>Molecular characterization of firefly nuptial gifts: a multi-omics approach sheds light on postcopulatory sexual selection.</title>
        <authorList>
            <person name="Al-Wathiqui N."/>
            <person name="Fallon T.R."/>
            <person name="South A."/>
            <person name="Weng J.K."/>
            <person name="Lewis S.M."/>
        </authorList>
    </citation>
    <scope>NUCLEOTIDE SEQUENCE</scope>
</reference>
<evidence type="ECO:0000256" key="2">
    <source>
        <dbReference type="ARBA" id="ARBA00022723"/>
    </source>
</evidence>
<feature type="domain" description="HTH CENPB-type" evidence="10">
    <location>
        <begin position="90"/>
        <end position="167"/>
    </location>
</feature>
<feature type="domain" description="HTH psq-type" evidence="9">
    <location>
        <begin position="27"/>
        <end position="79"/>
    </location>
</feature>
<feature type="compositionally biased region" description="Basic and acidic residues" evidence="8">
    <location>
        <begin position="542"/>
        <end position="551"/>
    </location>
</feature>
<comment type="subcellular location">
    <subcellularLocation>
        <location evidence="1 7">Nucleus</location>
    </subcellularLocation>
</comment>
<evidence type="ECO:0000256" key="4">
    <source>
        <dbReference type="ARBA" id="ARBA00022833"/>
    </source>
</evidence>
<evidence type="ECO:0000259" key="9">
    <source>
        <dbReference type="PROSITE" id="PS50960"/>
    </source>
</evidence>
<dbReference type="InterPro" id="IPR011011">
    <property type="entry name" value="Znf_FYVE_PHD"/>
</dbReference>
<protein>
    <recommendedName>
        <fullName evidence="12">HTH CENPB-type domain-containing protein</fullName>
    </recommendedName>
</protein>
<dbReference type="Pfam" id="PF03221">
    <property type="entry name" value="HTH_Tnp_Tc5"/>
    <property type="match status" value="1"/>
</dbReference>
<dbReference type="GO" id="GO:0003677">
    <property type="term" value="F:DNA binding"/>
    <property type="evidence" value="ECO:0007669"/>
    <property type="project" value="UniProtKB-UniRule"/>
</dbReference>
<dbReference type="AlphaFoldDB" id="A0A1Y1MUL7"/>
<feature type="region of interest" description="Disordered" evidence="8">
    <location>
        <begin position="542"/>
        <end position="580"/>
    </location>
</feature>
<keyword evidence="5 7" id="KW-0238">DNA-binding</keyword>
<dbReference type="Gene3D" id="3.30.40.10">
    <property type="entry name" value="Zinc/RING finger domain, C3HC4 (zinc finger)"/>
    <property type="match status" value="1"/>
</dbReference>
<dbReference type="InterPro" id="IPR004875">
    <property type="entry name" value="DDE_SF_endonuclease_dom"/>
</dbReference>
<dbReference type="Pfam" id="PF05225">
    <property type="entry name" value="HTH_psq"/>
    <property type="match status" value="1"/>
</dbReference>
<name>A0A1Y1MUL7_PHOPY</name>
<dbReference type="PROSITE" id="PS51253">
    <property type="entry name" value="HTH_CENPB"/>
    <property type="match status" value="1"/>
</dbReference>
<evidence type="ECO:0000259" key="10">
    <source>
        <dbReference type="PROSITE" id="PS51253"/>
    </source>
</evidence>
<dbReference type="PANTHER" id="PTHR19303">
    <property type="entry name" value="TRANSPOSON"/>
    <property type="match status" value="1"/>
</dbReference>
<dbReference type="PROSITE" id="PS50960">
    <property type="entry name" value="HTH_PSQ"/>
    <property type="match status" value="1"/>
</dbReference>
<dbReference type="SMART" id="SM00249">
    <property type="entry name" value="PHD"/>
    <property type="match status" value="1"/>
</dbReference>